<accession>A0A6J7FM10</accession>
<dbReference type="EMBL" id="CAFABA010000074">
    <property type="protein sequence ID" value="CAB4833289.1"/>
    <property type="molecule type" value="Genomic_DNA"/>
</dbReference>
<proteinExistence type="predicted"/>
<evidence type="ECO:0000313" key="5">
    <source>
        <dbReference type="EMBL" id="CAB5012572.1"/>
    </source>
</evidence>
<name>A0A6J7FM10_9ZZZZ</name>
<organism evidence="4">
    <name type="scientific">freshwater metagenome</name>
    <dbReference type="NCBI Taxonomy" id="449393"/>
    <lineage>
        <taxon>unclassified sequences</taxon>
        <taxon>metagenomes</taxon>
        <taxon>ecological metagenomes</taxon>
    </lineage>
</organism>
<dbReference type="EMBL" id="CAFBMH010000011">
    <property type="protein sequence ID" value="CAB4894978.1"/>
    <property type="molecule type" value="Genomic_DNA"/>
</dbReference>
<protein>
    <submittedName>
        <fullName evidence="4">Unannotated protein</fullName>
    </submittedName>
</protein>
<evidence type="ECO:0000313" key="4">
    <source>
        <dbReference type="EMBL" id="CAB4894978.1"/>
    </source>
</evidence>
<evidence type="ECO:0000313" key="2">
    <source>
        <dbReference type="EMBL" id="CAB4745134.1"/>
    </source>
</evidence>
<evidence type="ECO:0000259" key="1">
    <source>
        <dbReference type="Pfam" id="PF24696"/>
    </source>
</evidence>
<dbReference type="AlphaFoldDB" id="A0A6J7FM10"/>
<dbReference type="EMBL" id="CAFBOS010000170">
    <property type="protein sequence ID" value="CAB5012572.1"/>
    <property type="molecule type" value="Genomic_DNA"/>
</dbReference>
<dbReference type="InterPro" id="IPR057767">
    <property type="entry name" value="UGSC-like_dom"/>
</dbReference>
<feature type="domain" description="UGSC-like" evidence="1">
    <location>
        <begin position="19"/>
        <end position="95"/>
    </location>
</feature>
<dbReference type="EMBL" id="CAEZYR010000048">
    <property type="protein sequence ID" value="CAB4745134.1"/>
    <property type="molecule type" value="Genomic_DNA"/>
</dbReference>
<evidence type="ECO:0000313" key="3">
    <source>
        <dbReference type="EMBL" id="CAB4833289.1"/>
    </source>
</evidence>
<sequence>MAIIGLDPSSGPIGGGDTKLLAPRPNSLSGQVLGLVANGLGRGEDMLDAIARNLMATDDLAGVVKVVKGSVSIAPHPDDWARLTEGATVAITGFGG</sequence>
<gene>
    <name evidence="2" type="ORF">UFOPK2754_01455</name>
    <name evidence="3" type="ORF">UFOPK3139_01788</name>
    <name evidence="4" type="ORF">UFOPK3543_00525</name>
    <name evidence="5" type="ORF">UFOPK3967_02321</name>
</gene>
<reference evidence="4" key="1">
    <citation type="submission" date="2020-05" db="EMBL/GenBank/DDBJ databases">
        <authorList>
            <person name="Chiriac C."/>
            <person name="Salcher M."/>
            <person name="Ghai R."/>
            <person name="Kavagutti S V."/>
        </authorList>
    </citation>
    <scope>NUCLEOTIDE SEQUENCE</scope>
</reference>
<dbReference type="Pfam" id="PF24696">
    <property type="entry name" value="UGSC"/>
    <property type="match status" value="1"/>
</dbReference>